<dbReference type="AlphaFoldDB" id="A0A814ELC1"/>
<dbReference type="Proteomes" id="UP000663860">
    <property type="component" value="Unassembled WGS sequence"/>
</dbReference>
<dbReference type="PRINTS" id="PR00153">
    <property type="entry name" value="CSAPPISMRASE"/>
</dbReference>
<dbReference type="GO" id="GO:0003755">
    <property type="term" value="F:peptidyl-prolyl cis-trans isomerase activity"/>
    <property type="evidence" value="ECO:0007669"/>
    <property type="project" value="UniProtKB-UniRule"/>
</dbReference>
<evidence type="ECO:0000259" key="2">
    <source>
        <dbReference type="PROSITE" id="PS50072"/>
    </source>
</evidence>
<dbReference type="GO" id="GO:0006457">
    <property type="term" value="P:protein folding"/>
    <property type="evidence" value="ECO:0007669"/>
    <property type="project" value="TreeGrafter"/>
</dbReference>
<dbReference type="EMBL" id="CAJOBB010008480">
    <property type="protein sequence ID" value="CAF4209214.1"/>
    <property type="molecule type" value="Genomic_DNA"/>
</dbReference>
<feature type="domain" description="PPIase cyclophilin-type" evidence="2">
    <location>
        <begin position="78"/>
        <end position="172"/>
    </location>
</feature>
<protein>
    <recommendedName>
        <fullName evidence="1">Peptidyl-prolyl cis-trans isomerase</fullName>
        <shortName evidence="1">PPIase</shortName>
        <ecNumber evidence="1">5.2.1.8</ecNumber>
    </recommendedName>
</protein>
<dbReference type="Proteomes" id="UP000663868">
    <property type="component" value="Unassembled WGS sequence"/>
</dbReference>
<accession>A0A814ELC1</accession>
<evidence type="ECO:0000256" key="1">
    <source>
        <dbReference type="RuleBase" id="RU363019"/>
    </source>
</evidence>
<dbReference type="EMBL" id="CAJNOE010000140">
    <property type="protein sequence ID" value="CAF0969519.1"/>
    <property type="molecule type" value="Genomic_DNA"/>
</dbReference>
<dbReference type="Gene3D" id="2.40.100.10">
    <property type="entry name" value="Cyclophilin-like"/>
    <property type="match status" value="1"/>
</dbReference>
<dbReference type="EC" id="5.2.1.8" evidence="1"/>
<dbReference type="InterPro" id="IPR002130">
    <property type="entry name" value="Cyclophilin-type_PPIase_dom"/>
</dbReference>
<sequence>MYYFIPSHHAKQQLSSAKRNAARDTKKALSRFSINKYFDEKRNLKRDGEVVTKMKNSIHNAKRTRATTQRLKKYNMVFFDISINNNEVVRIQFELFHNTTPITADNFKALCTSEDGFVYQGSHFHRIIPEYLIQGKDLLFPRKLANTTNRPLTSEEDFIKIIDSITNIIVKHLENFEHAVDAFITLHEVVEEDKEGIVSPEEPEILKN</sequence>
<dbReference type="InterPro" id="IPR029000">
    <property type="entry name" value="Cyclophilin-like_dom_sf"/>
</dbReference>
<gene>
    <name evidence="3" type="ORF">IZO911_LOCUS15963</name>
    <name evidence="4" type="ORF">KXQ929_LOCUS40551</name>
</gene>
<comment type="function">
    <text evidence="1">PPIases accelerate the folding of proteins. It catalyzes the cis-trans isomerization of proline imidic peptide bonds in oligopeptides.</text>
</comment>
<dbReference type="PANTHER" id="PTHR11071">
    <property type="entry name" value="PEPTIDYL-PROLYL CIS-TRANS ISOMERASE"/>
    <property type="match status" value="1"/>
</dbReference>
<evidence type="ECO:0000313" key="5">
    <source>
        <dbReference type="Proteomes" id="UP000663860"/>
    </source>
</evidence>
<dbReference type="SUPFAM" id="SSF50891">
    <property type="entry name" value="Cyclophilin-like"/>
    <property type="match status" value="1"/>
</dbReference>
<comment type="similarity">
    <text evidence="1">Belongs to the cyclophilin-type PPIase family.</text>
</comment>
<reference evidence="3" key="1">
    <citation type="submission" date="2021-02" db="EMBL/GenBank/DDBJ databases">
        <authorList>
            <person name="Nowell W R."/>
        </authorList>
    </citation>
    <scope>NUCLEOTIDE SEQUENCE</scope>
</reference>
<organism evidence="3 5">
    <name type="scientific">Adineta steineri</name>
    <dbReference type="NCBI Taxonomy" id="433720"/>
    <lineage>
        <taxon>Eukaryota</taxon>
        <taxon>Metazoa</taxon>
        <taxon>Spiralia</taxon>
        <taxon>Gnathifera</taxon>
        <taxon>Rotifera</taxon>
        <taxon>Eurotatoria</taxon>
        <taxon>Bdelloidea</taxon>
        <taxon>Adinetida</taxon>
        <taxon>Adinetidae</taxon>
        <taxon>Adineta</taxon>
    </lineage>
</organism>
<evidence type="ECO:0000313" key="3">
    <source>
        <dbReference type="EMBL" id="CAF0969519.1"/>
    </source>
</evidence>
<dbReference type="GO" id="GO:0005737">
    <property type="term" value="C:cytoplasm"/>
    <property type="evidence" value="ECO:0007669"/>
    <property type="project" value="TreeGrafter"/>
</dbReference>
<evidence type="ECO:0000313" key="4">
    <source>
        <dbReference type="EMBL" id="CAF4209214.1"/>
    </source>
</evidence>
<keyword evidence="1" id="KW-0413">Isomerase</keyword>
<dbReference type="PANTHER" id="PTHR11071:SF561">
    <property type="entry name" value="PEPTIDYL-PROLYL CIS-TRANS ISOMERASE D-RELATED"/>
    <property type="match status" value="1"/>
</dbReference>
<name>A0A814ELC1_9BILA</name>
<comment type="caution">
    <text evidence="3">The sequence shown here is derived from an EMBL/GenBank/DDBJ whole genome shotgun (WGS) entry which is preliminary data.</text>
</comment>
<dbReference type="GO" id="GO:0016018">
    <property type="term" value="F:cyclosporin A binding"/>
    <property type="evidence" value="ECO:0007669"/>
    <property type="project" value="TreeGrafter"/>
</dbReference>
<dbReference type="PROSITE" id="PS50072">
    <property type="entry name" value="CSA_PPIASE_2"/>
    <property type="match status" value="1"/>
</dbReference>
<comment type="catalytic activity">
    <reaction evidence="1">
        <text>[protein]-peptidylproline (omega=180) = [protein]-peptidylproline (omega=0)</text>
        <dbReference type="Rhea" id="RHEA:16237"/>
        <dbReference type="Rhea" id="RHEA-COMP:10747"/>
        <dbReference type="Rhea" id="RHEA-COMP:10748"/>
        <dbReference type="ChEBI" id="CHEBI:83833"/>
        <dbReference type="ChEBI" id="CHEBI:83834"/>
        <dbReference type="EC" id="5.2.1.8"/>
    </reaction>
</comment>
<keyword evidence="1" id="KW-0697">Rotamase</keyword>
<proteinExistence type="inferred from homology"/>
<dbReference type="Pfam" id="PF00160">
    <property type="entry name" value="Pro_isomerase"/>
    <property type="match status" value="1"/>
</dbReference>